<dbReference type="OrthoDB" id="10607643at2759"/>
<protein>
    <submittedName>
        <fullName evidence="2">Uncharacterized protein</fullName>
    </submittedName>
</protein>
<sequence>EEAVTALLKRFARRGAAAAQASWADAFAACAQNLSAAATFRTLLLRPPTRILSALLPLLLDGHVETHGAASPGKRRGVAAALRHCCHDVSAHGVLLDDCCAPQFILFALADASDIARLESDDSMALQLPGGTAWHGAPFVDDASEVYGDAKRREPRADVSLFLLEALLCLCGTRRGRTELRRLKAYAVVRDCDYHFAPGRDDRDEGDGGPSEVLVTADDAPEPPPESLTEEELTLKNVAKACADLAAMLLRDEAGPPGPPTYDDMD</sequence>
<feature type="non-terminal residue" evidence="2">
    <location>
        <position position="1"/>
    </location>
</feature>
<dbReference type="EMBL" id="CAKKNE010000005">
    <property type="protein sequence ID" value="CAH0377215.1"/>
    <property type="molecule type" value="Genomic_DNA"/>
</dbReference>
<reference evidence="2" key="1">
    <citation type="submission" date="2021-11" db="EMBL/GenBank/DDBJ databases">
        <authorList>
            <consortium name="Genoscope - CEA"/>
            <person name="William W."/>
        </authorList>
    </citation>
    <scope>NUCLEOTIDE SEQUENCE</scope>
</reference>
<proteinExistence type="predicted"/>
<dbReference type="Proteomes" id="UP000789595">
    <property type="component" value="Unassembled WGS sequence"/>
</dbReference>
<gene>
    <name evidence="2" type="ORF">PECAL_5P17870</name>
</gene>
<name>A0A8J2T075_9STRA</name>
<organism evidence="2 3">
    <name type="scientific">Pelagomonas calceolata</name>
    <dbReference type="NCBI Taxonomy" id="35677"/>
    <lineage>
        <taxon>Eukaryota</taxon>
        <taxon>Sar</taxon>
        <taxon>Stramenopiles</taxon>
        <taxon>Ochrophyta</taxon>
        <taxon>Pelagophyceae</taxon>
        <taxon>Pelagomonadales</taxon>
        <taxon>Pelagomonadaceae</taxon>
        <taxon>Pelagomonas</taxon>
    </lineage>
</organism>
<dbReference type="InterPro" id="IPR039717">
    <property type="entry name" value="Hgh1"/>
</dbReference>
<evidence type="ECO:0000313" key="3">
    <source>
        <dbReference type="Proteomes" id="UP000789595"/>
    </source>
</evidence>
<dbReference type="AlphaFoldDB" id="A0A8J2T075"/>
<accession>A0A8J2T075</accession>
<dbReference type="PANTHER" id="PTHR13387">
    <property type="entry name" value="PROTEIN HGH1 HOMOLOG"/>
    <property type="match status" value="1"/>
</dbReference>
<feature type="region of interest" description="Disordered" evidence="1">
    <location>
        <begin position="199"/>
        <end position="232"/>
    </location>
</feature>
<dbReference type="PANTHER" id="PTHR13387:SF9">
    <property type="entry name" value="PROTEIN HGH1 HOMOLOG"/>
    <property type="match status" value="1"/>
</dbReference>
<evidence type="ECO:0000313" key="2">
    <source>
        <dbReference type="EMBL" id="CAH0377215.1"/>
    </source>
</evidence>
<comment type="caution">
    <text evidence="2">The sequence shown here is derived from an EMBL/GenBank/DDBJ whole genome shotgun (WGS) entry which is preliminary data.</text>
</comment>
<keyword evidence="3" id="KW-1185">Reference proteome</keyword>
<evidence type="ECO:0000256" key="1">
    <source>
        <dbReference type="SAM" id="MobiDB-lite"/>
    </source>
</evidence>